<protein>
    <submittedName>
        <fullName evidence="3">LytR C-terminal domain-containing protein</fullName>
    </submittedName>
</protein>
<organism evidence="3 4">
    <name type="scientific">Eiseniibacteriota bacterium</name>
    <dbReference type="NCBI Taxonomy" id="2212470"/>
    <lineage>
        <taxon>Bacteria</taxon>
        <taxon>Candidatus Eiseniibacteriota</taxon>
    </lineage>
</organism>
<accession>A0A948W535</accession>
<keyword evidence="1" id="KW-0812">Transmembrane</keyword>
<evidence type="ECO:0000313" key="3">
    <source>
        <dbReference type="EMBL" id="MBU2689620.1"/>
    </source>
</evidence>
<dbReference type="AlphaFoldDB" id="A0A948W535"/>
<comment type="caution">
    <text evidence="3">The sequence shown here is derived from an EMBL/GenBank/DDBJ whole genome shotgun (WGS) entry which is preliminary data.</text>
</comment>
<keyword evidence="1" id="KW-1133">Transmembrane helix</keyword>
<proteinExistence type="predicted"/>
<dbReference type="EMBL" id="JAHJDP010000012">
    <property type="protein sequence ID" value="MBU2689620.1"/>
    <property type="molecule type" value="Genomic_DNA"/>
</dbReference>
<reference evidence="3" key="1">
    <citation type="submission" date="2021-05" db="EMBL/GenBank/DDBJ databases">
        <title>Energy efficiency and biological interactions define the core microbiome of deep oligotrophic groundwater.</title>
        <authorList>
            <person name="Mehrshad M."/>
            <person name="Lopez-Fernandez M."/>
            <person name="Bell E."/>
            <person name="Bernier-Latmani R."/>
            <person name="Bertilsson S."/>
            <person name="Dopson M."/>
        </authorList>
    </citation>
    <scope>NUCLEOTIDE SEQUENCE</scope>
    <source>
        <strain evidence="3">Modern_marine.mb.64</strain>
    </source>
</reference>
<evidence type="ECO:0000313" key="4">
    <source>
        <dbReference type="Proteomes" id="UP000777784"/>
    </source>
</evidence>
<dbReference type="Proteomes" id="UP000777784">
    <property type="component" value="Unassembled WGS sequence"/>
</dbReference>
<keyword evidence="1" id="KW-0472">Membrane</keyword>
<dbReference type="Pfam" id="PF13399">
    <property type="entry name" value="LytR_C"/>
    <property type="match status" value="1"/>
</dbReference>
<evidence type="ECO:0000259" key="2">
    <source>
        <dbReference type="Pfam" id="PF13399"/>
    </source>
</evidence>
<dbReference type="Gene3D" id="3.30.70.2390">
    <property type="match status" value="1"/>
</dbReference>
<feature type="transmembrane region" description="Helical" evidence="1">
    <location>
        <begin position="21"/>
        <end position="44"/>
    </location>
</feature>
<gene>
    <name evidence="3" type="ORF">KJ970_01710</name>
</gene>
<sequence>MTRSSSRSPRRPRPRKETGPSGFTVLIRWVWGLAMMAILIIFGVSVATRILEPEDKAGDKAAVHAVDSIFPIETSVTVIVLNGCGVNGLAGHVRDLLLDGGCFDVIDVDDADDYHYSETLIVDLTGRIDLVQQVADFMQSKLSVGRIVHHQVANPPAAVIIILGSDAASPGGSSI</sequence>
<dbReference type="InterPro" id="IPR027381">
    <property type="entry name" value="LytR/CpsA/Psr_C"/>
</dbReference>
<feature type="domain" description="LytR/CpsA/Psr regulator C-terminal" evidence="2">
    <location>
        <begin position="75"/>
        <end position="166"/>
    </location>
</feature>
<name>A0A948W535_UNCEI</name>
<evidence type="ECO:0000256" key="1">
    <source>
        <dbReference type="SAM" id="Phobius"/>
    </source>
</evidence>